<feature type="region of interest" description="Disordered" evidence="1">
    <location>
        <begin position="67"/>
        <end position="113"/>
    </location>
</feature>
<proteinExistence type="predicted"/>
<sequence length="147" mass="16701">MADKTIGGCVRTPVGCLLQVELLNQELVLVEIVCPSIGNYVDHQYAKPQHWRVCGKIFHLIQSLAKMATPSRNRSSSRREEDNFEWRQTIERTVGKRTTAESSPPGDRKIKRENAVLRIQLQHRASSSSAFKRPSSKLKARARVYIS</sequence>
<organism evidence="2 3">
    <name type="scientific">Vitis vinifera</name>
    <name type="common">Grape</name>
    <dbReference type="NCBI Taxonomy" id="29760"/>
    <lineage>
        <taxon>Eukaryota</taxon>
        <taxon>Viridiplantae</taxon>
        <taxon>Streptophyta</taxon>
        <taxon>Embryophyta</taxon>
        <taxon>Tracheophyta</taxon>
        <taxon>Spermatophyta</taxon>
        <taxon>Magnoliopsida</taxon>
        <taxon>eudicotyledons</taxon>
        <taxon>Gunneridae</taxon>
        <taxon>Pentapetalae</taxon>
        <taxon>rosids</taxon>
        <taxon>Vitales</taxon>
        <taxon>Vitaceae</taxon>
        <taxon>Viteae</taxon>
        <taxon>Vitis</taxon>
    </lineage>
</organism>
<evidence type="ECO:0000256" key="1">
    <source>
        <dbReference type="SAM" id="MobiDB-lite"/>
    </source>
</evidence>
<evidence type="ECO:0000313" key="2">
    <source>
        <dbReference type="EMBL" id="RVW14638.1"/>
    </source>
</evidence>
<dbReference type="Proteomes" id="UP000288805">
    <property type="component" value="Unassembled WGS sequence"/>
</dbReference>
<dbReference type="EMBL" id="QGNW01002614">
    <property type="protein sequence ID" value="RVW14638.1"/>
    <property type="molecule type" value="Genomic_DNA"/>
</dbReference>
<name>A0A438BUN9_VITVI</name>
<gene>
    <name evidence="2" type="ORF">CK203_085435</name>
</gene>
<comment type="caution">
    <text evidence="2">The sequence shown here is derived from an EMBL/GenBank/DDBJ whole genome shotgun (WGS) entry which is preliminary data.</text>
</comment>
<reference evidence="2 3" key="1">
    <citation type="journal article" date="2018" name="PLoS Genet.">
        <title>Population sequencing reveals clonal diversity and ancestral inbreeding in the grapevine cultivar Chardonnay.</title>
        <authorList>
            <person name="Roach M.J."/>
            <person name="Johnson D.L."/>
            <person name="Bohlmann J."/>
            <person name="van Vuuren H.J."/>
            <person name="Jones S.J."/>
            <person name="Pretorius I.S."/>
            <person name="Schmidt S.A."/>
            <person name="Borneman A.R."/>
        </authorList>
    </citation>
    <scope>NUCLEOTIDE SEQUENCE [LARGE SCALE GENOMIC DNA]</scope>
    <source>
        <strain evidence="3">cv. Chardonnay</strain>
        <tissue evidence="2">Leaf</tissue>
    </source>
</reference>
<evidence type="ECO:0000313" key="3">
    <source>
        <dbReference type="Proteomes" id="UP000288805"/>
    </source>
</evidence>
<feature type="compositionally biased region" description="Basic and acidic residues" evidence="1">
    <location>
        <begin position="77"/>
        <end position="94"/>
    </location>
</feature>
<accession>A0A438BUN9</accession>
<dbReference type="AlphaFoldDB" id="A0A438BUN9"/>
<protein>
    <submittedName>
        <fullName evidence="2">Uncharacterized protein</fullName>
    </submittedName>
</protein>